<dbReference type="Gene3D" id="3.60.40.10">
    <property type="entry name" value="PPM-type phosphatase domain"/>
    <property type="match status" value="1"/>
</dbReference>
<dbReference type="EMBL" id="CBTJ020000114">
    <property type="protein sequence ID" value="CDI04672.1"/>
    <property type="molecule type" value="Genomic_DNA"/>
</dbReference>
<dbReference type="InterPro" id="IPR036457">
    <property type="entry name" value="PPM-type-like_dom_sf"/>
</dbReference>
<dbReference type="Pfam" id="PF13672">
    <property type="entry name" value="PP2C_2"/>
    <property type="match status" value="1"/>
</dbReference>
<comment type="caution">
    <text evidence="2">The sequence shown here is derived from an EMBL/GenBank/DDBJ whole genome shotgun (WGS) entry which is preliminary data.</text>
</comment>
<dbReference type="CDD" id="cd00143">
    <property type="entry name" value="PP2Cc"/>
    <property type="match status" value="1"/>
</dbReference>
<dbReference type="Proteomes" id="UP000035760">
    <property type="component" value="Unassembled WGS sequence"/>
</dbReference>
<accession>W6MAA9</accession>
<dbReference type="SMART" id="SM00331">
    <property type="entry name" value="PP2C_SIG"/>
    <property type="match status" value="1"/>
</dbReference>
<dbReference type="OrthoDB" id="9801841at2"/>
<dbReference type="InterPro" id="IPR001932">
    <property type="entry name" value="PPM-type_phosphatase-like_dom"/>
</dbReference>
<dbReference type="RefSeq" id="WP_048677030.1">
    <property type="nucleotide sequence ID" value="NZ_CBTJ020000114.1"/>
</dbReference>
<feature type="domain" description="PPM-type phosphatase" evidence="1">
    <location>
        <begin position="27"/>
        <end position="262"/>
    </location>
</feature>
<evidence type="ECO:0000313" key="2">
    <source>
        <dbReference type="EMBL" id="CDI04672.1"/>
    </source>
</evidence>
<dbReference type="SMART" id="SM00332">
    <property type="entry name" value="PP2Cc"/>
    <property type="match status" value="1"/>
</dbReference>
<evidence type="ECO:0000259" key="1">
    <source>
        <dbReference type="PROSITE" id="PS51746"/>
    </source>
</evidence>
<sequence length="264" mass="29225">MLTLAYTMHRGKLCRQQQDCILIDGTIHQDPVLPITAVSLAGDEVVLAVADGVAASGGDRRIAPQQASRIVLEELLKAVREHPEWLQDGFVANRHVRRAQARLAERLGSHRKTYGAASTLAVAHVRGQNSAILNVGDSRVYQVNREGRWCRLSKDHTVLQGMIDRGHASPDAEYASVYGMLEHVLCADSEESDFAIHRVQATLKPGDRLVLCSDGVHDEISEEMLWELFDPLLDVAAQAKTWRDAVWRHGARDNLSLVVAMIES</sequence>
<reference evidence="2" key="2">
    <citation type="submission" date="2014-03" db="EMBL/GenBank/DDBJ databases">
        <title>Candidatus Competibacter-lineage genomes retrieved from metagenomes reveal functional metabolic diversity.</title>
        <authorList>
            <person name="McIlroy S.J."/>
            <person name="Albertsen M."/>
            <person name="Andresen E.K."/>
            <person name="Saunders A.M."/>
            <person name="Kristiansen R."/>
            <person name="Stokholm-Bjerregaard M."/>
            <person name="Nielsen K.L."/>
            <person name="Nielsen P.H."/>
        </authorList>
    </citation>
    <scope>NUCLEOTIDE SEQUENCE</scope>
    <source>
        <strain evidence="2">Run_A_D11</strain>
    </source>
</reference>
<dbReference type="AlphaFoldDB" id="W6MAA9"/>
<protein>
    <recommendedName>
        <fullName evidence="1">PPM-type phosphatase domain-containing protein</fullName>
    </recommendedName>
</protein>
<keyword evidence="3" id="KW-1185">Reference proteome</keyword>
<organism evidence="2 3">
    <name type="scientific">Candidatus Competibacter denitrificans Run_A_D11</name>
    <dbReference type="NCBI Taxonomy" id="1400863"/>
    <lineage>
        <taxon>Bacteria</taxon>
        <taxon>Pseudomonadati</taxon>
        <taxon>Pseudomonadota</taxon>
        <taxon>Gammaproteobacteria</taxon>
        <taxon>Candidatus Competibacteraceae</taxon>
        <taxon>Candidatus Competibacter</taxon>
    </lineage>
</organism>
<reference evidence="2" key="1">
    <citation type="submission" date="2013-07" db="EMBL/GenBank/DDBJ databases">
        <authorList>
            <person name="McIlroy S."/>
        </authorList>
    </citation>
    <scope>NUCLEOTIDE SEQUENCE [LARGE SCALE GENOMIC DNA]</scope>
    <source>
        <strain evidence="2">Run_A_D11</strain>
    </source>
</reference>
<dbReference type="PROSITE" id="PS51746">
    <property type="entry name" value="PPM_2"/>
    <property type="match status" value="1"/>
</dbReference>
<gene>
    <name evidence="2" type="ORF">BN873_p20052</name>
</gene>
<dbReference type="SUPFAM" id="SSF81606">
    <property type="entry name" value="PP2C-like"/>
    <property type="match status" value="1"/>
</dbReference>
<proteinExistence type="predicted"/>
<evidence type="ECO:0000313" key="3">
    <source>
        <dbReference type="Proteomes" id="UP000035760"/>
    </source>
</evidence>
<name>W6MAA9_9GAMM</name>